<evidence type="ECO:0000256" key="1">
    <source>
        <dbReference type="SAM" id="MobiDB-lite"/>
    </source>
</evidence>
<feature type="non-terminal residue" evidence="2">
    <location>
        <position position="359"/>
    </location>
</feature>
<feature type="non-terminal residue" evidence="2">
    <location>
        <position position="1"/>
    </location>
</feature>
<evidence type="ECO:0000313" key="3">
    <source>
        <dbReference type="Proteomes" id="UP000077671"/>
    </source>
</evidence>
<feature type="compositionally biased region" description="Pro residues" evidence="1">
    <location>
        <begin position="1"/>
        <end position="17"/>
    </location>
</feature>
<protein>
    <submittedName>
        <fullName evidence="2">Uncharacterized protein</fullName>
    </submittedName>
</protein>
<dbReference type="Proteomes" id="UP000077671">
    <property type="component" value="Unassembled WGS sequence"/>
</dbReference>
<feature type="compositionally biased region" description="Basic and acidic residues" evidence="1">
    <location>
        <begin position="153"/>
        <end position="186"/>
    </location>
</feature>
<accession>A0A8T8SA25</accession>
<feature type="region of interest" description="Disordered" evidence="1">
    <location>
        <begin position="303"/>
        <end position="359"/>
    </location>
</feature>
<dbReference type="EMBL" id="LWDD02004041">
    <property type="protein sequence ID" value="KAE8235890.1"/>
    <property type="molecule type" value="Genomic_DNA"/>
</dbReference>
<reference evidence="2" key="1">
    <citation type="submission" date="2016-04" db="EMBL/GenBank/DDBJ databases">
        <authorList>
            <person name="Nguyen H.D."/>
            <person name="Kesanakurti P."/>
            <person name="Cullis J."/>
            <person name="Levesque C.A."/>
            <person name="Hambleton S."/>
        </authorList>
    </citation>
    <scope>NUCLEOTIDE SEQUENCE</scope>
    <source>
        <strain evidence="2">DAOMC 238032</strain>
    </source>
</reference>
<sequence>APVPPTAPSAAIAPPPTAAALTPAAAAPSSVIAPPPAAAAPSPAAATPAAAAPTPGAAAAVSTPAASVPRRPRKRRAGSAAPRPLHLPPREAIPQATHAQTPSLAPQARTTAQDDTSNSISSIPRAPDPRSASTPRQVDSPEGRSASKSNVAVDRRSVEGGRGEDGSDTENDKHSTRPRWTETEERELAAAVWDSTTLQSMILPGRAAEDNTSAPKIKLNQVLRDVIKVLRQAGIDRKLTADSCGNKIRSMTKAYMRARDALSETGQSKMADEIRGNSRLEEERAESCRVCHFFETWHEMMLDRRSQPPPRIRRPIPRGQIVESQQTRVAQEQEGGVMRSMDQDEFNDGLTSNEDDGEG</sequence>
<name>A0A8T8SA25_9BASI</name>
<proteinExistence type="predicted"/>
<feature type="region of interest" description="Disordered" evidence="1">
    <location>
        <begin position="1"/>
        <end position="186"/>
    </location>
</feature>
<feature type="compositionally biased region" description="Low complexity" evidence="1">
    <location>
        <begin position="39"/>
        <end position="69"/>
    </location>
</feature>
<feature type="compositionally biased region" description="Low complexity" evidence="1">
    <location>
        <begin position="18"/>
        <end position="32"/>
    </location>
</feature>
<organism evidence="2 3">
    <name type="scientific">Tilletia caries</name>
    <name type="common">wheat bunt fungus</name>
    <dbReference type="NCBI Taxonomy" id="13290"/>
    <lineage>
        <taxon>Eukaryota</taxon>
        <taxon>Fungi</taxon>
        <taxon>Dikarya</taxon>
        <taxon>Basidiomycota</taxon>
        <taxon>Ustilaginomycotina</taxon>
        <taxon>Exobasidiomycetes</taxon>
        <taxon>Tilletiales</taxon>
        <taxon>Tilletiaceae</taxon>
        <taxon>Tilletia</taxon>
    </lineage>
</organism>
<feature type="compositionally biased region" description="Acidic residues" evidence="1">
    <location>
        <begin position="343"/>
        <end position="359"/>
    </location>
</feature>
<gene>
    <name evidence="2" type="ORF">A4X03_0g9619</name>
</gene>
<reference evidence="2" key="2">
    <citation type="journal article" date="2019" name="IMA Fungus">
        <title>Genome sequencing and comparison of five Tilletia species to identify candidate genes for the detection of regulated species infecting wheat.</title>
        <authorList>
            <person name="Nguyen H.D.T."/>
            <person name="Sultana T."/>
            <person name="Kesanakurti P."/>
            <person name="Hambleton S."/>
        </authorList>
    </citation>
    <scope>NUCLEOTIDE SEQUENCE</scope>
    <source>
        <strain evidence="2">DAOMC 238032</strain>
    </source>
</reference>
<feature type="compositionally biased region" description="Polar residues" evidence="1">
    <location>
        <begin position="97"/>
        <end position="122"/>
    </location>
</feature>
<dbReference type="AlphaFoldDB" id="A0A8T8SA25"/>
<evidence type="ECO:0000313" key="2">
    <source>
        <dbReference type="EMBL" id="KAE8235890.1"/>
    </source>
</evidence>
<comment type="caution">
    <text evidence="2">The sequence shown here is derived from an EMBL/GenBank/DDBJ whole genome shotgun (WGS) entry which is preliminary data.</text>
</comment>